<keyword evidence="5" id="KW-0804">Transcription</keyword>
<dbReference type="GeneID" id="70131584"/>
<dbReference type="Pfam" id="PF00172">
    <property type="entry name" value="Zn_clus"/>
    <property type="match status" value="1"/>
</dbReference>
<evidence type="ECO:0000256" key="5">
    <source>
        <dbReference type="ARBA" id="ARBA00023163"/>
    </source>
</evidence>
<feature type="compositionally biased region" description="Low complexity" evidence="7">
    <location>
        <begin position="76"/>
        <end position="87"/>
    </location>
</feature>
<dbReference type="AlphaFoldDB" id="A0A9P8UKS7"/>
<keyword evidence="2" id="KW-0862">Zinc</keyword>
<dbReference type="Proteomes" id="UP000758603">
    <property type="component" value="Unassembled WGS sequence"/>
</dbReference>
<dbReference type="PROSITE" id="PS00463">
    <property type="entry name" value="ZN2_CY6_FUNGAL_1"/>
    <property type="match status" value="1"/>
</dbReference>
<dbReference type="SMART" id="SM00066">
    <property type="entry name" value="GAL4"/>
    <property type="match status" value="1"/>
</dbReference>
<dbReference type="InterPro" id="IPR001138">
    <property type="entry name" value="Zn2Cys6_DnaBD"/>
</dbReference>
<evidence type="ECO:0000259" key="8">
    <source>
        <dbReference type="PROSITE" id="PS50048"/>
    </source>
</evidence>
<dbReference type="GO" id="GO:0003677">
    <property type="term" value="F:DNA binding"/>
    <property type="evidence" value="ECO:0007669"/>
    <property type="project" value="UniProtKB-KW"/>
</dbReference>
<dbReference type="GO" id="GO:0008270">
    <property type="term" value="F:zinc ion binding"/>
    <property type="evidence" value="ECO:0007669"/>
    <property type="project" value="InterPro"/>
</dbReference>
<keyword evidence="4" id="KW-0238">DNA-binding</keyword>
<keyword evidence="1" id="KW-0479">Metal-binding</keyword>
<feature type="region of interest" description="Disordered" evidence="7">
    <location>
        <begin position="1"/>
        <end position="30"/>
    </location>
</feature>
<dbReference type="InterPro" id="IPR036864">
    <property type="entry name" value="Zn2-C6_fun-type_DNA-bd_sf"/>
</dbReference>
<sequence>MLSGTAGDAAERDGRSYDKRDNRKRSGKPKVKTGCITCKIRRIKCDEGRPSCLRCTSTGRKCDGYIERSPSPKGQSPSRRSSTDTSVVRSHRAILPRIVRQISPDIQGTEHERLYFHRFRNEALRGLALHAANVGSLWERLVPRIAHYNDAVRHALIALGSAYELQQRRASSTTISDVFQLEVFTLQQYNMAIQSLRTHLLSPSDDHVGITLLCSLIFTSLETFRQNPETAITHFSSGTRVIEQLPNSVLNDIMSTAGSSSGSFDGPISRAELREFISFYQEFELGTRVHGVPARPTLSLRLRDVTQEDDGPWEDYRSLNECHAHFHTWAHHVYARMWETRSHKDDFTFWSQPEQRGSQARLINQGRRVVAMTDRFMSSPFAPDREEDKAGYISGLLDKMHGRGVLLTAQCMPKSYTRRELRHFDPLWREVLTIIEDIINLIEDQNHVPDGRGGTSASNQRGPLITLDSGILIGFHVTLYATGDRDIRRRAMGLLRRIRNKREGLYDATELLKVFEALGADGQGTYADQLLLDDPAGPGLGGLDGPLGLENRLAALSLSEGRKKTPGNT</sequence>
<dbReference type="InterPro" id="IPR052360">
    <property type="entry name" value="Transcr_Regulatory_Proteins"/>
</dbReference>
<dbReference type="Pfam" id="PF11951">
    <property type="entry name" value="Fungal_trans_2"/>
    <property type="match status" value="1"/>
</dbReference>
<reference evidence="9" key="1">
    <citation type="journal article" date="2021" name="Nat. Commun.">
        <title>Genetic determinants of endophytism in the Arabidopsis root mycobiome.</title>
        <authorList>
            <person name="Mesny F."/>
            <person name="Miyauchi S."/>
            <person name="Thiergart T."/>
            <person name="Pickel B."/>
            <person name="Atanasova L."/>
            <person name="Karlsson M."/>
            <person name="Huettel B."/>
            <person name="Barry K.W."/>
            <person name="Haridas S."/>
            <person name="Chen C."/>
            <person name="Bauer D."/>
            <person name="Andreopoulos W."/>
            <person name="Pangilinan J."/>
            <person name="LaButti K."/>
            <person name="Riley R."/>
            <person name="Lipzen A."/>
            <person name="Clum A."/>
            <person name="Drula E."/>
            <person name="Henrissat B."/>
            <person name="Kohler A."/>
            <person name="Grigoriev I.V."/>
            <person name="Martin F.M."/>
            <person name="Hacquard S."/>
        </authorList>
    </citation>
    <scope>NUCLEOTIDE SEQUENCE</scope>
    <source>
        <strain evidence="9">MPI-SDFR-AT-0073</strain>
    </source>
</reference>
<dbReference type="PROSITE" id="PS50048">
    <property type="entry name" value="ZN2_CY6_FUNGAL_2"/>
    <property type="match status" value="1"/>
</dbReference>
<proteinExistence type="predicted"/>
<organism evidence="9 10">
    <name type="scientific">Truncatella angustata</name>
    <dbReference type="NCBI Taxonomy" id="152316"/>
    <lineage>
        <taxon>Eukaryota</taxon>
        <taxon>Fungi</taxon>
        <taxon>Dikarya</taxon>
        <taxon>Ascomycota</taxon>
        <taxon>Pezizomycotina</taxon>
        <taxon>Sordariomycetes</taxon>
        <taxon>Xylariomycetidae</taxon>
        <taxon>Amphisphaeriales</taxon>
        <taxon>Sporocadaceae</taxon>
        <taxon>Truncatella</taxon>
    </lineage>
</organism>
<name>A0A9P8UKS7_9PEZI</name>
<dbReference type="GO" id="GO:0000981">
    <property type="term" value="F:DNA-binding transcription factor activity, RNA polymerase II-specific"/>
    <property type="evidence" value="ECO:0007669"/>
    <property type="project" value="InterPro"/>
</dbReference>
<keyword evidence="10" id="KW-1185">Reference proteome</keyword>
<accession>A0A9P8UKS7</accession>
<gene>
    <name evidence="9" type="ORF">BKA67DRAFT_563997</name>
</gene>
<evidence type="ECO:0000256" key="2">
    <source>
        <dbReference type="ARBA" id="ARBA00022833"/>
    </source>
</evidence>
<evidence type="ECO:0000256" key="7">
    <source>
        <dbReference type="SAM" id="MobiDB-lite"/>
    </source>
</evidence>
<dbReference type="SUPFAM" id="SSF57701">
    <property type="entry name" value="Zn2/Cys6 DNA-binding domain"/>
    <property type="match status" value="1"/>
</dbReference>
<evidence type="ECO:0000256" key="1">
    <source>
        <dbReference type="ARBA" id="ARBA00022723"/>
    </source>
</evidence>
<keyword evidence="6" id="KW-0539">Nucleus</keyword>
<dbReference type="CDD" id="cd00067">
    <property type="entry name" value="GAL4"/>
    <property type="match status" value="1"/>
</dbReference>
<evidence type="ECO:0000256" key="3">
    <source>
        <dbReference type="ARBA" id="ARBA00023015"/>
    </source>
</evidence>
<evidence type="ECO:0000313" key="10">
    <source>
        <dbReference type="Proteomes" id="UP000758603"/>
    </source>
</evidence>
<evidence type="ECO:0000256" key="4">
    <source>
        <dbReference type="ARBA" id="ARBA00023125"/>
    </source>
</evidence>
<protein>
    <recommendedName>
        <fullName evidence="8">Zn(2)-C6 fungal-type domain-containing protein</fullName>
    </recommendedName>
</protein>
<keyword evidence="3" id="KW-0805">Transcription regulation</keyword>
<dbReference type="EMBL" id="JAGPXC010000004">
    <property type="protein sequence ID" value="KAH6654029.1"/>
    <property type="molecule type" value="Genomic_DNA"/>
</dbReference>
<feature type="region of interest" description="Disordered" evidence="7">
    <location>
        <begin position="64"/>
        <end position="87"/>
    </location>
</feature>
<evidence type="ECO:0000313" key="9">
    <source>
        <dbReference type="EMBL" id="KAH6654029.1"/>
    </source>
</evidence>
<feature type="domain" description="Zn(2)-C6 fungal-type" evidence="8">
    <location>
        <begin position="34"/>
        <end position="62"/>
    </location>
</feature>
<dbReference type="Gene3D" id="4.10.240.10">
    <property type="entry name" value="Zn(2)-C6 fungal-type DNA-binding domain"/>
    <property type="match status" value="1"/>
</dbReference>
<dbReference type="PANTHER" id="PTHR36206:SF12">
    <property type="entry name" value="ASPERCRYPTIN BIOSYNTHESIS CLUSTER-SPECIFIC TRANSCRIPTION REGULATOR ATNN-RELATED"/>
    <property type="match status" value="1"/>
</dbReference>
<dbReference type="OrthoDB" id="3598904at2759"/>
<dbReference type="InterPro" id="IPR021858">
    <property type="entry name" value="Fun_TF"/>
</dbReference>
<feature type="compositionally biased region" description="Basic and acidic residues" evidence="7">
    <location>
        <begin position="9"/>
        <end position="21"/>
    </location>
</feature>
<comment type="caution">
    <text evidence="9">The sequence shown here is derived from an EMBL/GenBank/DDBJ whole genome shotgun (WGS) entry which is preliminary data.</text>
</comment>
<dbReference type="PANTHER" id="PTHR36206">
    <property type="entry name" value="ASPERCRYPTIN BIOSYNTHESIS CLUSTER-SPECIFIC TRANSCRIPTION REGULATOR ATNN-RELATED"/>
    <property type="match status" value="1"/>
</dbReference>
<dbReference type="RefSeq" id="XP_045958299.1">
    <property type="nucleotide sequence ID" value="XM_046102692.1"/>
</dbReference>
<evidence type="ECO:0000256" key="6">
    <source>
        <dbReference type="ARBA" id="ARBA00023242"/>
    </source>
</evidence>